<dbReference type="InterPro" id="IPR036397">
    <property type="entry name" value="RNaseH_sf"/>
</dbReference>
<feature type="chain" id="PRO_5041948171" description="Mos1 transposase HTH domain-containing protein" evidence="1">
    <location>
        <begin position="17"/>
        <end position="235"/>
    </location>
</feature>
<dbReference type="Pfam" id="PF17906">
    <property type="entry name" value="HTH_48"/>
    <property type="match status" value="1"/>
</dbReference>
<accession>A0AAD9RN48</accession>
<evidence type="ECO:0000313" key="3">
    <source>
        <dbReference type="EMBL" id="KAK2582804.1"/>
    </source>
</evidence>
<dbReference type="EMBL" id="JAIFRP010000030">
    <property type="protein sequence ID" value="KAK2582804.1"/>
    <property type="molecule type" value="Genomic_DNA"/>
</dbReference>
<feature type="signal peptide" evidence="1">
    <location>
        <begin position="1"/>
        <end position="16"/>
    </location>
</feature>
<dbReference type="AlphaFoldDB" id="A0AAD9RN48"/>
<reference evidence="3" key="2">
    <citation type="journal article" date="2023" name="Commun. Biol.">
        <title>Intrasexual cuticular hydrocarbon dimorphism in a wasp sheds light on hydrocarbon biosynthesis genes in Hymenoptera.</title>
        <authorList>
            <person name="Moris V.C."/>
            <person name="Podsiadlowski L."/>
            <person name="Martin S."/>
            <person name="Oeyen J.P."/>
            <person name="Donath A."/>
            <person name="Petersen M."/>
            <person name="Wilbrandt J."/>
            <person name="Misof B."/>
            <person name="Liedtke D."/>
            <person name="Thamm M."/>
            <person name="Scheiner R."/>
            <person name="Schmitt T."/>
            <person name="Niehuis O."/>
        </authorList>
    </citation>
    <scope>NUCLEOTIDE SEQUENCE</scope>
    <source>
        <strain evidence="3">GBR_01_08_01A</strain>
    </source>
</reference>
<reference evidence="3" key="1">
    <citation type="submission" date="2021-08" db="EMBL/GenBank/DDBJ databases">
        <authorList>
            <person name="Misof B."/>
            <person name="Oliver O."/>
            <person name="Podsiadlowski L."/>
            <person name="Donath A."/>
            <person name="Peters R."/>
            <person name="Mayer C."/>
            <person name="Rust J."/>
            <person name="Gunkel S."/>
            <person name="Lesny P."/>
            <person name="Martin S."/>
            <person name="Oeyen J.P."/>
            <person name="Petersen M."/>
            <person name="Panagiotis P."/>
            <person name="Wilbrandt J."/>
            <person name="Tanja T."/>
        </authorList>
    </citation>
    <scope>NUCLEOTIDE SEQUENCE</scope>
    <source>
        <strain evidence="3">GBR_01_08_01A</strain>
        <tissue evidence="3">Thorax + abdomen</tissue>
    </source>
</reference>
<evidence type="ECO:0000256" key="1">
    <source>
        <dbReference type="SAM" id="SignalP"/>
    </source>
</evidence>
<evidence type="ECO:0000259" key="2">
    <source>
        <dbReference type="Pfam" id="PF17906"/>
    </source>
</evidence>
<dbReference type="Gene3D" id="3.30.420.10">
    <property type="entry name" value="Ribonuclease H-like superfamily/Ribonuclease H"/>
    <property type="match status" value="1"/>
</dbReference>
<dbReference type="GO" id="GO:0003676">
    <property type="term" value="F:nucleic acid binding"/>
    <property type="evidence" value="ECO:0007669"/>
    <property type="project" value="InterPro"/>
</dbReference>
<organism evidence="3 4">
    <name type="scientific">Odynerus spinipes</name>
    <dbReference type="NCBI Taxonomy" id="1348599"/>
    <lineage>
        <taxon>Eukaryota</taxon>
        <taxon>Metazoa</taxon>
        <taxon>Ecdysozoa</taxon>
        <taxon>Arthropoda</taxon>
        <taxon>Hexapoda</taxon>
        <taxon>Insecta</taxon>
        <taxon>Pterygota</taxon>
        <taxon>Neoptera</taxon>
        <taxon>Endopterygota</taxon>
        <taxon>Hymenoptera</taxon>
        <taxon>Apocrita</taxon>
        <taxon>Aculeata</taxon>
        <taxon>Vespoidea</taxon>
        <taxon>Vespidae</taxon>
        <taxon>Eumeninae</taxon>
        <taxon>Odynerus</taxon>
    </lineage>
</organism>
<keyword evidence="1" id="KW-0732">Signal</keyword>
<name>A0AAD9RN48_9HYME</name>
<dbReference type="Proteomes" id="UP001258017">
    <property type="component" value="Unassembled WGS sequence"/>
</dbReference>
<dbReference type="InterPro" id="IPR052709">
    <property type="entry name" value="Transposase-MT_Hybrid"/>
</dbReference>
<feature type="domain" description="Mos1 transposase HTH" evidence="2">
    <location>
        <begin position="27"/>
        <end position="73"/>
    </location>
</feature>
<dbReference type="InterPro" id="IPR041426">
    <property type="entry name" value="Mos1_HTH"/>
</dbReference>
<dbReference type="PANTHER" id="PTHR46060">
    <property type="entry name" value="MARINER MOS1 TRANSPOSASE-LIKE PROTEIN"/>
    <property type="match status" value="1"/>
</dbReference>
<keyword evidence="4" id="KW-1185">Reference proteome</keyword>
<gene>
    <name evidence="3" type="ORF">KPH14_008893</name>
</gene>
<comment type="caution">
    <text evidence="3">The sequence shown here is derived from an EMBL/GenBank/DDBJ whole genome shotgun (WGS) entry which is preliminary data.</text>
</comment>
<sequence length="235" mass="27235">MLHCLVFVLQPSLVNALSEFVNMEKIGYRYVIQYFNLKGLSPTNIKAELYSTLGESAPSFTTIKYWVAEFKRGRTSCQDEHRSGQPNEVTTPEMVKKIQKMVLDDRRLKVRDLANMVGISKSSVHRILTENLDMRKLCARWVPRLLTMEQRQRREDVSIECTAMFHSNKAEFLRRFITMDEAWVHHFTPETKEQSKQWTKRGESAPKKAILRSSTVLTINRVSKLLNIAGKSVLN</sequence>
<proteinExistence type="predicted"/>
<protein>
    <recommendedName>
        <fullName evidence="2">Mos1 transposase HTH domain-containing protein</fullName>
    </recommendedName>
</protein>
<evidence type="ECO:0000313" key="4">
    <source>
        <dbReference type="Proteomes" id="UP001258017"/>
    </source>
</evidence>
<dbReference type="PANTHER" id="PTHR46060:SF1">
    <property type="entry name" value="MARINER MOS1 TRANSPOSASE-LIKE PROTEIN"/>
    <property type="match status" value="1"/>
</dbReference>